<sequence length="77" mass="8782">MNGSDTEDTISPTYLLEHLLSCIKDEDEIESVAYVARMKDGTITSGWTDMQYTEVIGLLEVGKLQVVKEMWNEWAPR</sequence>
<proteinExistence type="predicted"/>
<accession>A0A368VKY2</accession>
<dbReference type="Proteomes" id="UP000252415">
    <property type="component" value="Unassembled WGS sequence"/>
</dbReference>
<keyword evidence="2" id="KW-1185">Reference proteome</keyword>
<gene>
    <name evidence="1" type="ORF">DFP97_11793</name>
</gene>
<name>A0A368VKY2_9BACL</name>
<evidence type="ECO:0000313" key="2">
    <source>
        <dbReference type="Proteomes" id="UP000252415"/>
    </source>
</evidence>
<evidence type="ECO:0000313" key="1">
    <source>
        <dbReference type="EMBL" id="RCW42369.1"/>
    </source>
</evidence>
<comment type="caution">
    <text evidence="1">The sequence shown here is derived from an EMBL/GenBank/DDBJ whole genome shotgun (WGS) entry which is preliminary data.</text>
</comment>
<dbReference type="OrthoDB" id="2660899at2"/>
<protein>
    <submittedName>
        <fullName evidence="1">Uncharacterized protein</fullName>
    </submittedName>
</protein>
<dbReference type="RefSeq" id="WP_114382939.1">
    <property type="nucleotide sequence ID" value="NZ_QPJD01000017.1"/>
</dbReference>
<reference evidence="1 2" key="1">
    <citation type="submission" date="2018-07" db="EMBL/GenBank/DDBJ databases">
        <title>Genomic Encyclopedia of Type Strains, Phase III (KMG-III): the genomes of soil and plant-associated and newly described type strains.</title>
        <authorList>
            <person name="Whitman W."/>
        </authorList>
    </citation>
    <scope>NUCLEOTIDE SEQUENCE [LARGE SCALE GENOMIC DNA]</scope>
    <source>
        <strain evidence="1 2">CECT 7506</strain>
    </source>
</reference>
<organism evidence="1 2">
    <name type="scientific">Paenibacillus prosopidis</name>
    <dbReference type="NCBI Taxonomy" id="630520"/>
    <lineage>
        <taxon>Bacteria</taxon>
        <taxon>Bacillati</taxon>
        <taxon>Bacillota</taxon>
        <taxon>Bacilli</taxon>
        <taxon>Bacillales</taxon>
        <taxon>Paenibacillaceae</taxon>
        <taxon>Paenibacillus</taxon>
    </lineage>
</organism>
<dbReference type="EMBL" id="QPJD01000017">
    <property type="protein sequence ID" value="RCW42369.1"/>
    <property type="molecule type" value="Genomic_DNA"/>
</dbReference>
<dbReference type="AlphaFoldDB" id="A0A368VKY2"/>